<accession>A0A318JFH1</accession>
<protein>
    <submittedName>
        <fullName evidence="2">Uncharacterized protein</fullName>
    </submittedName>
</protein>
<dbReference type="RefSeq" id="WP_059284449.1">
    <property type="nucleotide sequence ID" value="NZ_LNQU01000002.1"/>
</dbReference>
<feature type="transmembrane region" description="Helical" evidence="1">
    <location>
        <begin position="7"/>
        <end position="24"/>
    </location>
</feature>
<evidence type="ECO:0000313" key="3">
    <source>
        <dbReference type="Proteomes" id="UP000248395"/>
    </source>
</evidence>
<name>A0A318JFH1_9NEIS</name>
<dbReference type="AlphaFoldDB" id="A0A318JFH1"/>
<dbReference type="Proteomes" id="UP000248395">
    <property type="component" value="Unassembled WGS sequence"/>
</dbReference>
<dbReference type="EMBL" id="QJKC01000010">
    <property type="protein sequence ID" value="PXX45949.1"/>
    <property type="molecule type" value="Genomic_DNA"/>
</dbReference>
<sequence length="91" mass="10165">MKVRVQIVLVISGILALFLPFFFMAGWLKYLIMFLGALALHAVWDLYAGTPVVEKEHSQSLTFSEDDYKVGENDCSHWADIGIGMGVGRDD</sequence>
<gene>
    <name evidence="2" type="ORF">DFR38_11047</name>
</gene>
<keyword evidence="1" id="KW-0812">Transmembrane</keyword>
<evidence type="ECO:0000313" key="2">
    <source>
        <dbReference type="EMBL" id="PXX45949.1"/>
    </source>
</evidence>
<comment type="caution">
    <text evidence="2">The sequence shown here is derived from an EMBL/GenBank/DDBJ whole genome shotgun (WGS) entry which is preliminary data.</text>
</comment>
<keyword evidence="3" id="KW-1185">Reference proteome</keyword>
<evidence type="ECO:0000256" key="1">
    <source>
        <dbReference type="SAM" id="Phobius"/>
    </source>
</evidence>
<organism evidence="2 3">
    <name type="scientific">Aquitalea magnusonii</name>
    <dbReference type="NCBI Taxonomy" id="332411"/>
    <lineage>
        <taxon>Bacteria</taxon>
        <taxon>Pseudomonadati</taxon>
        <taxon>Pseudomonadota</taxon>
        <taxon>Betaproteobacteria</taxon>
        <taxon>Neisseriales</taxon>
        <taxon>Chromobacteriaceae</taxon>
        <taxon>Aquitalea</taxon>
    </lineage>
</organism>
<proteinExistence type="predicted"/>
<reference evidence="2 3" key="1">
    <citation type="submission" date="2018-05" db="EMBL/GenBank/DDBJ databases">
        <title>Genomic Encyclopedia of Type Strains, Phase IV (KMG-IV): sequencing the most valuable type-strain genomes for metagenomic binning, comparative biology and taxonomic classification.</title>
        <authorList>
            <person name="Goeker M."/>
        </authorList>
    </citation>
    <scope>NUCLEOTIDE SEQUENCE [LARGE SCALE GENOMIC DNA]</scope>
    <source>
        <strain evidence="2 3">DSM 25134</strain>
    </source>
</reference>
<keyword evidence="1" id="KW-0472">Membrane</keyword>
<keyword evidence="1" id="KW-1133">Transmembrane helix</keyword>